<geneLocation type="plasmid" evidence="2 3">
    <name>unnamed1</name>
</geneLocation>
<name>A0AAU7NPY8_9GAMM</name>
<dbReference type="AlphaFoldDB" id="A0AAU7NPY8"/>
<evidence type="ECO:0000313" key="2">
    <source>
        <dbReference type="EMBL" id="XBS18761.1"/>
    </source>
</evidence>
<dbReference type="Proteomes" id="UP001225378">
    <property type="component" value="Plasmid unnamed1"/>
</dbReference>
<dbReference type="SUPFAM" id="SSF52833">
    <property type="entry name" value="Thioredoxin-like"/>
    <property type="match status" value="1"/>
</dbReference>
<keyword evidence="3" id="KW-1185">Reference proteome</keyword>
<dbReference type="RefSeq" id="WP_305910327.1">
    <property type="nucleotide sequence ID" value="NZ_CP157742.1"/>
</dbReference>
<dbReference type="Pfam" id="PF13098">
    <property type="entry name" value="Thioredoxin_2"/>
    <property type="match status" value="1"/>
</dbReference>
<evidence type="ECO:0000313" key="3">
    <source>
        <dbReference type="Proteomes" id="UP001225378"/>
    </source>
</evidence>
<reference evidence="2 3" key="1">
    <citation type="journal article" date="2024" name="Microbiology">
        <title>Methylomarinum rosea sp. nov., a novel halophilic methanotrophic bacterium from the hypersaline Lake Elton.</title>
        <authorList>
            <person name="Suleimanov R.Z."/>
            <person name="Oshkin I.Y."/>
            <person name="Danilova O.V."/>
            <person name="Suzina N.E."/>
            <person name="Dedysh S.N."/>
        </authorList>
    </citation>
    <scope>NUCLEOTIDE SEQUENCE [LARGE SCALE GENOMIC DNA]</scope>
    <source>
        <strain evidence="2 3">Ch1-1</strain>
        <plasmid evidence="3">unnamed1</plasmid>
    </source>
</reference>
<organism evidence="2 3">
    <name type="scientific">Methylomarinum roseum</name>
    <dbReference type="NCBI Taxonomy" id="3067653"/>
    <lineage>
        <taxon>Bacteria</taxon>
        <taxon>Pseudomonadati</taxon>
        <taxon>Pseudomonadota</taxon>
        <taxon>Gammaproteobacteria</taxon>
        <taxon>Methylococcales</taxon>
        <taxon>Methylococcaceae</taxon>
        <taxon>Methylomarinum</taxon>
    </lineage>
</organism>
<dbReference type="PROSITE" id="PS51352">
    <property type="entry name" value="THIOREDOXIN_2"/>
    <property type="match status" value="1"/>
</dbReference>
<dbReference type="EMBL" id="CP157742">
    <property type="protein sequence ID" value="XBS18761.1"/>
    <property type="molecule type" value="Genomic_DNA"/>
</dbReference>
<dbReference type="KEGG" id="mech:Q9L42_000255"/>
<keyword evidence="2" id="KW-0614">Plasmid</keyword>
<dbReference type="InterPro" id="IPR013766">
    <property type="entry name" value="Thioredoxin_domain"/>
</dbReference>
<feature type="domain" description="Thioredoxin" evidence="1">
    <location>
        <begin position="28"/>
        <end position="151"/>
    </location>
</feature>
<proteinExistence type="predicted"/>
<sequence length="163" mass="18468">MDYKLIEVIKHPFALIWSPFIEWLAKIILAAKPVWYVDYEEALLNANQNGKIVLANFTGSDWCPHCINLKKEVFNTVYFWLWANKNVILLELYFPNNPEDTIAQNQMLQTKYGVNSYPTVIGINADGSERGRVSGYSSGTGVINWISMFETVVGLNTSPANDT</sequence>
<dbReference type="Gene3D" id="3.40.30.10">
    <property type="entry name" value="Glutaredoxin"/>
    <property type="match status" value="1"/>
</dbReference>
<dbReference type="InterPro" id="IPR036249">
    <property type="entry name" value="Thioredoxin-like_sf"/>
</dbReference>
<evidence type="ECO:0000259" key="1">
    <source>
        <dbReference type="PROSITE" id="PS51352"/>
    </source>
</evidence>
<gene>
    <name evidence="2" type="ORF">Q9L42_000255</name>
</gene>
<dbReference type="InterPro" id="IPR012336">
    <property type="entry name" value="Thioredoxin-like_fold"/>
</dbReference>
<protein>
    <submittedName>
        <fullName evidence="2">Thioredoxin family protein</fullName>
    </submittedName>
</protein>
<accession>A0AAU7NPY8</accession>